<dbReference type="Pfam" id="PF06427">
    <property type="entry name" value="UDP-g_GGTase"/>
    <property type="match status" value="1"/>
</dbReference>
<dbReference type="GO" id="GO:0018279">
    <property type="term" value="P:protein N-linked glycosylation via asparagine"/>
    <property type="evidence" value="ECO:0007669"/>
    <property type="project" value="TreeGrafter"/>
</dbReference>
<comment type="cofactor">
    <cofactor evidence="1">
        <name>Ca(2+)</name>
        <dbReference type="ChEBI" id="CHEBI:29108"/>
    </cofactor>
</comment>
<name>A0A9C7UMX9_9RHOD</name>
<dbReference type="PANTHER" id="PTHR11226">
    <property type="entry name" value="UDP-GLUCOSE GLYCOPROTEIN:GLUCOSYLTRANSFERASE"/>
    <property type="match status" value="1"/>
</dbReference>
<feature type="domain" description="UGGT thioredoxin-like" evidence="4">
    <location>
        <begin position="325"/>
        <end position="402"/>
    </location>
</feature>
<evidence type="ECO:0000313" key="6">
    <source>
        <dbReference type="EMBL" id="GJQ09098.1"/>
    </source>
</evidence>
<evidence type="ECO:0000259" key="5">
    <source>
        <dbReference type="Pfam" id="PF18404"/>
    </source>
</evidence>
<dbReference type="Proteomes" id="UP001061958">
    <property type="component" value="Unassembled WGS sequence"/>
</dbReference>
<dbReference type="InterPro" id="IPR040694">
    <property type="entry name" value="UGGT_TRXL_2"/>
</dbReference>
<reference evidence="6" key="2">
    <citation type="submission" date="2022-01" db="EMBL/GenBank/DDBJ databases">
        <authorList>
            <person name="Hirooka S."/>
            <person name="Miyagishima S.Y."/>
        </authorList>
    </citation>
    <scope>NUCLEOTIDE SEQUENCE</scope>
    <source>
        <strain evidence="6">NBRC 102759</strain>
    </source>
</reference>
<gene>
    <name evidence="6" type="ORF">GpartN1_g889.t1</name>
</gene>
<evidence type="ECO:0000256" key="1">
    <source>
        <dbReference type="ARBA" id="ARBA00001913"/>
    </source>
</evidence>
<feature type="signal peptide" evidence="2">
    <location>
        <begin position="1"/>
        <end position="22"/>
    </location>
</feature>
<evidence type="ECO:0000259" key="3">
    <source>
        <dbReference type="Pfam" id="PF18400"/>
    </source>
</evidence>
<dbReference type="Pfam" id="PF18404">
    <property type="entry name" value="Glyco_transf_24"/>
    <property type="match status" value="1"/>
</dbReference>
<comment type="caution">
    <text evidence="6">The sequence shown here is derived from an EMBL/GenBank/DDBJ whole genome shotgun (WGS) entry which is preliminary data.</text>
</comment>
<organism evidence="6 7">
    <name type="scientific">Galdieria partita</name>
    <dbReference type="NCBI Taxonomy" id="83374"/>
    <lineage>
        <taxon>Eukaryota</taxon>
        <taxon>Rhodophyta</taxon>
        <taxon>Bangiophyceae</taxon>
        <taxon>Galdieriales</taxon>
        <taxon>Galdieriaceae</taxon>
        <taxon>Galdieria</taxon>
    </lineage>
</organism>
<dbReference type="GO" id="GO:0003980">
    <property type="term" value="F:UDP-glucose:glycoprotein glucosyltransferase activity"/>
    <property type="evidence" value="ECO:0007669"/>
    <property type="project" value="InterPro"/>
</dbReference>
<feature type="domain" description="Glucosyltransferase 24 catalytic" evidence="5">
    <location>
        <begin position="1336"/>
        <end position="1608"/>
    </location>
</feature>
<dbReference type="InterPro" id="IPR040497">
    <property type="entry name" value="Glyco_transf_24"/>
</dbReference>
<protein>
    <recommendedName>
        <fullName evidence="8">UDP-glucose:glycoprotein glucosyltransferase</fullName>
    </recommendedName>
</protein>
<evidence type="ECO:0000256" key="2">
    <source>
        <dbReference type="SAM" id="SignalP"/>
    </source>
</evidence>
<dbReference type="GO" id="GO:0036503">
    <property type="term" value="P:ERAD pathway"/>
    <property type="evidence" value="ECO:0007669"/>
    <property type="project" value="TreeGrafter"/>
</dbReference>
<dbReference type="InterPro" id="IPR040693">
    <property type="entry name" value="UGGT_TRXL_1"/>
</dbReference>
<feature type="chain" id="PRO_5038734096" description="UDP-glucose:glycoprotein glucosyltransferase" evidence="2">
    <location>
        <begin position="23"/>
        <end position="1638"/>
    </location>
</feature>
<dbReference type="Gene3D" id="3.90.550.10">
    <property type="entry name" value="Spore Coat Polysaccharide Biosynthesis Protein SpsA, Chain A"/>
    <property type="match status" value="1"/>
</dbReference>
<dbReference type="InterPro" id="IPR029044">
    <property type="entry name" value="Nucleotide-diphossugar_trans"/>
</dbReference>
<dbReference type="CDD" id="cd06432">
    <property type="entry name" value="GT8_HUGT1_C_like"/>
    <property type="match status" value="1"/>
</dbReference>
<keyword evidence="7" id="KW-1185">Reference proteome</keyword>
<dbReference type="InterPro" id="IPR009448">
    <property type="entry name" value="UDP-g_GGtrans"/>
</dbReference>
<evidence type="ECO:0000259" key="4">
    <source>
        <dbReference type="Pfam" id="PF18401"/>
    </source>
</evidence>
<proteinExistence type="predicted"/>
<dbReference type="GO" id="GO:0005783">
    <property type="term" value="C:endoplasmic reticulum"/>
    <property type="evidence" value="ECO:0007669"/>
    <property type="project" value="TreeGrafter"/>
</dbReference>
<accession>A0A9C7UMX9</accession>
<dbReference type="Pfam" id="PF18400">
    <property type="entry name" value="Thioredoxin_12"/>
    <property type="match status" value="1"/>
</dbReference>
<feature type="domain" description="UGGT thioredoxin-like" evidence="3">
    <location>
        <begin position="38"/>
        <end position="229"/>
    </location>
</feature>
<dbReference type="EMBL" id="BQMJ01000006">
    <property type="protein sequence ID" value="GJQ09098.1"/>
    <property type="molecule type" value="Genomic_DNA"/>
</dbReference>
<evidence type="ECO:0000313" key="7">
    <source>
        <dbReference type="Proteomes" id="UP001061958"/>
    </source>
</evidence>
<evidence type="ECO:0008006" key="8">
    <source>
        <dbReference type="Google" id="ProtNLM"/>
    </source>
</evidence>
<sequence length="1638" mass="187280">MLLKLFGLYFLFSYCVLCSVVARSTLTTSLNSGWSVSPIELQFSEWIAQRGSSCFWQFIQDLFQREQHLDSDQESFAWCEDWIARHWDVASGQVAVWSVLAVEQLGSVVSQNRWAHHIWYHSQSTKVLQDKPIVFAEWNNQLYIDLDSLIVDLQGLHESTELKSDPQSFLNIDTGHCYCPSVRNGSLGVSLVILYGHVGRKEMKPWHDFLFSMANDGHLCYVIRHSYLSTNRSMYLQGYGVEVFMKNTEYWVQDPQAYPCVKTEQRNDTFDISTISDKRCWSVGDCYLAGIDWPALVDHYSLSRDDEFILQNALDDWEQSRCQFKEWKPWQVGEIGLSATHVIVHSKDPLCTLERIANNIPLYAPLLAGPWRLSDSQVDSYREILQSLEDWEEQVILNGRSLSLPWGLLPPTLTHCMDAITLARNVWSKGIAHQSNLSGMRIDDHLWNVTSSTTSIRLSLIHPDSPVVFIQNEDDISSILKDTKMSTSSSSAIFYEYAAYLRSLDRLSPSQLVDVIFLWDPLDANQLMVVEWIKEVLEQRWPIRIGIGWIPSSTLQQHRDGQGDDHHRYSASSAVDWNSYLNKDSTSEPRDILWYHLASHSFPKRKMSLMEEKEEEDEAMIEIMLKALEYLTTQVPCPIAAYYFMAKLKQKITVPMDIFTLLAGGGGMASYEKLQWDHLQEAFLFAYSRSFSCSFQESQQESDISVAKEIWKQWTNSAMIHSYAVKRNRQWANALGLQSFPTVVINGIPLGDITSQLIATLEQEMKEILNPAASSHKKWIPRQNTRLHGQGVAPYNPNTLHQIVQYNEYHSCKYFHTMAAQKNSVGLSTIWIAVDLESLQGLKRMALALEWLTCPLSIPARVAFLSSSRITTHSSNTSDQQDPIQQMKQLVMTQMKKVKGQEDDLLTMNNDSFEFLSYIPEISEQWIQKYQVFINGFGYSSHLFTFPTDFDLACAMMDNAGLSLEDADMQLLWSFTSHWLDQSCSLSFSRPGSQLFSSSPTLRMNEWKQLLGESFDLLSFHHTFLTNTSETGKYDTSVFHVKAVLDPLSPHAAKAATMLSMLRKHFDISISVLLLPHPYTPIETIRKASFYRTVLVPRPRFESNTGALISKPSGVFTTLFKNRTLTVSMDTPPKWLIGASHANEDLDNLVIQNDTQVLYAEYQLEAILVEGICIDVSNLSSFAPQGLTLSLVPWTSDSMQTQDTLVMANLGYFQFQTHFGIWNLQVGQRQGMSYELVKVEESNIADTTASIASSIMLGLSASNIIPQSALSHLFLCVNQLQGKTLTLYVRPSTFAKVESRLPAVMSNWLSKLLDSTQLFSWWNSQQQQTTSDDRMIHVFSVASGYLYERLIRIMMLSVVKHSSVPVKFWLLKNYLSPSFKKVLPHFASTCGFDYQLVTYRWPAWLTAQTEKQRIMWAYKILFLDVLFPLNLSKVVFIDSDQVVRGDLYELFQLDLHGAPYGYVPFCDSRKEVEGYRFWKQGFWASLLKDQKYRISALYVVDLKKFRKMAAGDNLRAIYQRLAQDPASLSNLDQDLPNFASVPQPGLPHVPIYDLPPEWLWCETWCDDESKKRAKTIDLCNNPMTKEHKLSSARRIIPEWNALDKEATEIVSQALCPSSSAFEKTNENILKANEVHEEL</sequence>
<keyword evidence="2" id="KW-0732">Signal</keyword>
<dbReference type="PANTHER" id="PTHR11226:SF0">
    <property type="entry name" value="UDP-GLUCOSE:GLYCOPROTEIN GLUCOSYLTRANSFERASE"/>
    <property type="match status" value="1"/>
</dbReference>
<dbReference type="OrthoDB" id="27683at2759"/>
<dbReference type="SUPFAM" id="SSF53448">
    <property type="entry name" value="Nucleotide-diphospho-sugar transferases"/>
    <property type="match status" value="1"/>
</dbReference>
<reference evidence="6" key="1">
    <citation type="journal article" date="2022" name="Proc. Natl. Acad. Sci. U.S.A.">
        <title>Life cycle and functional genomics of the unicellular red alga Galdieria for elucidating algal and plant evolution and industrial use.</title>
        <authorList>
            <person name="Hirooka S."/>
            <person name="Itabashi T."/>
            <person name="Ichinose T.M."/>
            <person name="Onuma R."/>
            <person name="Fujiwara T."/>
            <person name="Yamashita S."/>
            <person name="Jong L.W."/>
            <person name="Tomita R."/>
            <person name="Iwane A.H."/>
            <person name="Miyagishima S.Y."/>
        </authorList>
    </citation>
    <scope>NUCLEOTIDE SEQUENCE</scope>
    <source>
        <strain evidence="6">NBRC 102759</strain>
    </source>
</reference>
<dbReference type="Pfam" id="PF18401">
    <property type="entry name" value="Thioredoxin_13"/>
    <property type="match status" value="1"/>
</dbReference>
<dbReference type="GO" id="GO:0051082">
    <property type="term" value="F:unfolded protein binding"/>
    <property type="evidence" value="ECO:0007669"/>
    <property type="project" value="TreeGrafter"/>
</dbReference>